<gene>
    <name evidence="1" type="ORF">WG78_08745</name>
</gene>
<keyword evidence="2" id="KW-1185">Reference proteome</keyword>
<proteinExistence type="predicted"/>
<protein>
    <submittedName>
        <fullName evidence="1">Uncharacterized protein</fullName>
    </submittedName>
</protein>
<organism evidence="1 2">
    <name type="scientific">Amantichitinum ursilacus</name>
    <dbReference type="NCBI Taxonomy" id="857265"/>
    <lineage>
        <taxon>Bacteria</taxon>
        <taxon>Pseudomonadati</taxon>
        <taxon>Pseudomonadota</taxon>
        <taxon>Betaproteobacteria</taxon>
        <taxon>Neisseriales</taxon>
        <taxon>Chitinibacteraceae</taxon>
        <taxon>Amantichitinum</taxon>
    </lineage>
</organism>
<dbReference type="OrthoDB" id="9154388at2"/>
<accession>A0A0N0GNU0</accession>
<evidence type="ECO:0000313" key="2">
    <source>
        <dbReference type="Proteomes" id="UP000037939"/>
    </source>
</evidence>
<sequence length="156" mass="17417">MNLTTYRPSHDLPPVESGSRLELLFYCIGKMVNGTRQPLDRFIKELIADGNGGYCGGDPGWEIDTANENGNALTNSQGILVGRCWAQEKISGISPDTAEYPLAEIYMFTKMALTNLAVDTPELKEEAQSIIEKYFSKPSIDCEHKELKLFYKSKNC</sequence>
<dbReference type="RefSeq" id="WP_152969132.1">
    <property type="nucleotide sequence ID" value="NZ_LAQT01000007.1"/>
</dbReference>
<name>A0A0N0GNU0_9NEIS</name>
<dbReference type="AlphaFoldDB" id="A0A0N0GNU0"/>
<comment type="caution">
    <text evidence="1">The sequence shown here is derived from an EMBL/GenBank/DDBJ whole genome shotgun (WGS) entry which is preliminary data.</text>
</comment>
<dbReference type="Proteomes" id="UP000037939">
    <property type="component" value="Unassembled WGS sequence"/>
</dbReference>
<reference evidence="1 2" key="1">
    <citation type="submission" date="2015-07" db="EMBL/GenBank/DDBJ databases">
        <title>Draft genome sequence of the Amantichitinum ursilacus IGB-41, a new chitin-degrading bacterium.</title>
        <authorList>
            <person name="Kirstahler P."/>
            <person name="Guenther M."/>
            <person name="Grumaz C."/>
            <person name="Rupp S."/>
            <person name="Zibek S."/>
            <person name="Sohn K."/>
        </authorList>
    </citation>
    <scope>NUCLEOTIDE SEQUENCE [LARGE SCALE GENOMIC DNA]</scope>
    <source>
        <strain evidence="1 2">IGB-41</strain>
    </source>
</reference>
<evidence type="ECO:0000313" key="1">
    <source>
        <dbReference type="EMBL" id="KPC53165.1"/>
    </source>
</evidence>
<dbReference type="EMBL" id="LAQT01000007">
    <property type="protein sequence ID" value="KPC53165.1"/>
    <property type="molecule type" value="Genomic_DNA"/>
</dbReference>